<evidence type="ECO:0000313" key="2">
    <source>
        <dbReference type="EMBL" id="SJZ57400.1"/>
    </source>
</evidence>
<name>A0A1T4LRQ1_9ENTE</name>
<gene>
    <name evidence="2" type="ORF">SAMN02745116_00783</name>
</gene>
<keyword evidence="1" id="KW-0175">Coiled coil</keyword>
<reference evidence="2 3" key="1">
    <citation type="submission" date="2017-02" db="EMBL/GenBank/DDBJ databases">
        <authorList>
            <person name="Peterson S.W."/>
        </authorList>
    </citation>
    <scope>NUCLEOTIDE SEQUENCE [LARGE SCALE GENOMIC DNA]</scope>
    <source>
        <strain evidence="2 3">ATCC BAA-1030</strain>
    </source>
</reference>
<evidence type="ECO:0000256" key="1">
    <source>
        <dbReference type="SAM" id="Coils"/>
    </source>
</evidence>
<dbReference type="Proteomes" id="UP000190328">
    <property type="component" value="Unassembled WGS sequence"/>
</dbReference>
<dbReference type="RefSeq" id="WP_078806734.1">
    <property type="nucleotide sequence ID" value="NZ_FUXI01000006.1"/>
</dbReference>
<keyword evidence="3" id="KW-1185">Reference proteome</keyword>
<accession>A0A1T4LRQ1</accession>
<sequence>MFGKNNKNSLEDVRSMLKESYESEIKNLESEIDELDETLAKKNKQIQELLGLEEQNATLKKEVEDTKALLAKKETELGDGSLSVFDSADDGKVEELQNEINSLKTRLDLATQELASKENAGEVDTSALQKLTEENVQLKELIAKYSAENAKEIGNSAVEETLKAENDVLKEEMSNYRKSIADLRVQLLGLQEENVNLKTSTDTTDLQKTVNEMSQERQNLMKNEQVSKELLANAQEKIKELEQQLADANMELLSAKQASNSSKEDIADVLIYAKIQAEKIVEDAQVESERIQREAREKVKSLKDQGSEFYQQIHDFNKNNVAMLTYLETEAKKLAE</sequence>
<dbReference type="EMBL" id="FUXI01000006">
    <property type="protein sequence ID" value="SJZ57400.1"/>
    <property type="molecule type" value="Genomic_DNA"/>
</dbReference>
<feature type="coiled-coil region" evidence="1">
    <location>
        <begin position="18"/>
        <end position="294"/>
    </location>
</feature>
<organism evidence="2 3">
    <name type="scientific">Pilibacter termitis</name>
    <dbReference type="NCBI Taxonomy" id="263852"/>
    <lineage>
        <taxon>Bacteria</taxon>
        <taxon>Bacillati</taxon>
        <taxon>Bacillota</taxon>
        <taxon>Bacilli</taxon>
        <taxon>Lactobacillales</taxon>
        <taxon>Enterococcaceae</taxon>
        <taxon>Pilibacter</taxon>
    </lineage>
</organism>
<proteinExistence type="predicted"/>
<dbReference type="AlphaFoldDB" id="A0A1T4LRQ1"/>
<evidence type="ECO:0000313" key="3">
    <source>
        <dbReference type="Proteomes" id="UP000190328"/>
    </source>
</evidence>
<protein>
    <submittedName>
        <fullName evidence="2">Uncharacterized protein</fullName>
    </submittedName>
</protein>
<dbReference type="STRING" id="263852.SAMN02745116_00783"/>